<evidence type="ECO:0000313" key="2">
    <source>
        <dbReference type="EMBL" id="KRL00517.1"/>
    </source>
</evidence>
<keyword evidence="1" id="KW-0472">Membrane</keyword>
<protein>
    <submittedName>
        <fullName evidence="2">Uncharacterized protein</fullName>
    </submittedName>
</protein>
<keyword evidence="1" id="KW-0812">Transmembrane</keyword>
<comment type="caution">
    <text evidence="2">The sequence shown here is derived from an EMBL/GenBank/DDBJ whole genome shotgun (WGS) entry which is preliminary data.</text>
</comment>
<proteinExistence type="predicted"/>
<dbReference type="Proteomes" id="UP000051621">
    <property type="component" value="Unassembled WGS sequence"/>
</dbReference>
<keyword evidence="1" id="KW-1133">Transmembrane helix</keyword>
<evidence type="ECO:0000256" key="1">
    <source>
        <dbReference type="SAM" id="Phobius"/>
    </source>
</evidence>
<reference evidence="2 3" key="1">
    <citation type="journal article" date="2015" name="Genome Announc.">
        <title>Expanding the biotechnology potential of lactobacilli through comparative genomics of 213 strains and associated genera.</title>
        <authorList>
            <person name="Sun Z."/>
            <person name="Harris H.M."/>
            <person name="McCann A."/>
            <person name="Guo C."/>
            <person name="Argimon S."/>
            <person name="Zhang W."/>
            <person name="Yang X."/>
            <person name="Jeffery I.B."/>
            <person name="Cooney J.C."/>
            <person name="Kagawa T.F."/>
            <person name="Liu W."/>
            <person name="Song Y."/>
            <person name="Salvetti E."/>
            <person name="Wrobel A."/>
            <person name="Rasinkangas P."/>
            <person name="Parkhill J."/>
            <person name="Rea M.C."/>
            <person name="O'Sullivan O."/>
            <person name="Ritari J."/>
            <person name="Douillard F.P."/>
            <person name="Paul Ross R."/>
            <person name="Yang R."/>
            <person name="Briner A.E."/>
            <person name="Felis G.E."/>
            <person name="de Vos W.M."/>
            <person name="Barrangou R."/>
            <person name="Klaenhammer T.R."/>
            <person name="Caufield P.W."/>
            <person name="Cui Y."/>
            <person name="Zhang H."/>
            <person name="O'Toole P.W."/>
        </authorList>
    </citation>
    <scope>NUCLEOTIDE SEQUENCE [LARGE SCALE GENOMIC DNA]</scope>
    <source>
        <strain evidence="2 3">DSM 19910</strain>
    </source>
</reference>
<feature type="transmembrane region" description="Helical" evidence="1">
    <location>
        <begin position="12"/>
        <end position="30"/>
    </location>
</feature>
<keyword evidence="3" id="KW-1185">Reference proteome</keyword>
<name>A0A0R1M5U6_9LACO</name>
<accession>A0A0R1M5U6</accession>
<gene>
    <name evidence="2" type="ORF">FC81_GL002049</name>
</gene>
<organism evidence="2 3">
    <name type="scientific">Liquorilactobacillus capillatus DSM 19910</name>
    <dbReference type="NCBI Taxonomy" id="1423731"/>
    <lineage>
        <taxon>Bacteria</taxon>
        <taxon>Bacillati</taxon>
        <taxon>Bacillota</taxon>
        <taxon>Bacilli</taxon>
        <taxon>Lactobacillales</taxon>
        <taxon>Lactobacillaceae</taxon>
        <taxon>Liquorilactobacillus</taxon>
    </lineage>
</organism>
<dbReference type="EMBL" id="AZEF01000042">
    <property type="protein sequence ID" value="KRL00517.1"/>
    <property type="molecule type" value="Genomic_DNA"/>
</dbReference>
<dbReference type="PATRIC" id="fig|1423731.3.peg.2105"/>
<dbReference type="AlphaFoldDB" id="A0A0R1M5U6"/>
<sequence length="91" mass="10708">MEPSGFINFSLQYIDLLLCINVLFIFPYSFKNIRFCVAKRDKKRNYQSRRTLDKNTSLNQLRFQSQSTLGTWDTRNAGNIIGDIGLKFFFI</sequence>
<evidence type="ECO:0000313" key="3">
    <source>
        <dbReference type="Proteomes" id="UP000051621"/>
    </source>
</evidence>